<dbReference type="AlphaFoldDB" id="A0A927WDK4"/>
<evidence type="ECO:0000313" key="3">
    <source>
        <dbReference type="Proteomes" id="UP000772151"/>
    </source>
</evidence>
<sequence>MENMALAKNTGTVGLPKKLRGAILTMETAFYIIVIAILAAIAVSTLVDTDSAKRTTTTQEIEQIRTAAVQYKAFYVHDVNFSDGFPELFGYIEASDAVDSRRHGPFLAPNSQNGNDGRWTTSGAVDMWGNPYKFDSGTYEIYSTCGGADEEDQIRAYIGAQ</sequence>
<dbReference type="RefSeq" id="WP_303668780.1">
    <property type="nucleotide sequence ID" value="NZ_SVCA01000003.1"/>
</dbReference>
<dbReference type="Gene3D" id="3.30.700.10">
    <property type="entry name" value="Glycoprotein, Type 4 Pilin"/>
    <property type="match status" value="1"/>
</dbReference>
<evidence type="ECO:0000256" key="1">
    <source>
        <dbReference type="SAM" id="Phobius"/>
    </source>
</evidence>
<feature type="transmembrane region" description="Helical" evidence="1">
    <location>
        <begin position="28"/>
        <end position="47"/>
    </location>
</feature>
<accession>A0A927WDK4</accession>
<dbReference type="EMBL" id="SVCA01000003">
    <property type="protein sequence ID" value="MBE6084707.1"/>
    <property type="molecule type" value="Genomic_DNA"/>
</dbReference>
<name>A0A927WDK4_SELRU</name>
<comment type="caution">
    <text evidence="2">The sequence shown here is derived from an EMBL/GenBank/DDBJ whole genome shotgun (WGS) entry which is preliminary data.</text>
</comment>
<keyword evidence="1" id="KW-0812">Transmembrane</keyword>
<dbReference type="Proteomes" id="UP000772151">
    <property type="component" value="Unassembled WGS sequence"/>
</dbReference>
<protein>
    <recommendedName>
        <fullName evidence="4">Type II secretion system protein GspG C-terminal domain-containing protein</fullName>
    </recommendedName>
</protein>
<dbReference type="SUPFAM" id="SSF54523">
    <property type="entry name" value="Pili subunits"/>
    <property type="match status" value="1"/>
</dbReference>
<keyword evidence="1" id="KW-1133">Transmembrane helix</keyword>
<evidence type="ECO:0000313" key="2">
    <source>
        <dbReference type="EMBL" id="MBE6084707.1"/>
    </source>
</evidence>
<gene>
    <name evidence="2" type="ORF">E7203_04455</name>
</gene>
<dbReference type="InterPro" id="IPR045584">
    <property type="entry name" value="Pilin-like"/>
</dbReference>
<reference evidence="2" key="1">
    <citation type="submission" date="2019-04" db="EMBL/GenBank/DDBJ databases">
        <title>Evolution of Biomass-Degrading Anaerobic Consortia Revealed by Metagenomics.</title>
        <authorList>
            <person name="Peng X."/>
        </authorList>
    </citation>
    <scope>NUCLEOTIDE SEQUENCE</scope>
    <source>
        <strain evidence="2">SIG242</strain>
    </source>
</reference>
<evidence type="ECO:0008006" key="4">
    <source>
        <dbReference type="Google" id="ProtNLM"/>
    </source>
</evidence>
<organism evidence="2 3">
    <name type="scientific">Selenomonas ruminantium</name>
    <dbReference type="NCBI Taxonomy" id="971"/>
    <lineage>
        <taxon>Bacteria</taxon>
        <taxon>Bacillati</taxon>
        <taxon>Bacillota</taxon>
        <taxon>Negativicutes</taxon>
        <taxon>Selenomonadales</taxon>
        <taxon>Selenomonadaceae</taxon>
        <taxon>Selenomonas</taxon>
    </lineage>
</organism>
<keyword evidence="1" id="KW-0472">Membrane</keyword>
<proteinExistence type="predicted"/>